<dbReference type="AlphaFoldDB" id="A0A078AEK3"/>
<dbReference type="SUPFAM" id="SSF57850">
    <property type="entry name" value="RING/U-box"/>
    <property type="match status" value="1"/>
</dbReference>
<protein>
    <submittedName>
        <fullName evidence="2">Ubox domain containing protein</fullName>
    </submittedName>
</protein>
<dbReference type="EMBL" id="CCKQ01008442">
    <property type="protein sequence ID" value="CDW79897.1"/>
    <property type="molecule type" value="Genomic_DNA"/>
</dbReference>
<dbReference type="Proteomes" id="UP000039865">
    <property type="component" value="Unassembled WGS sequence"/>
</dbReference>
<evidence type="ECO:0000259" key="1">
    <source>
        <dbReference type="PROSITE" id="PS51698"/>
    </source>
</evidence>
<dbReference type="InParanoid" id="A0A078AEK3"/>
<dbReference type="Pfam" id="PF04564">
    <property type="entry name" value="U-box"/>
    <property type="match status" value="1"/>
</dbReference>
<dbReference type="CDD" id="cd16655">
    <property type="entry name" value="RING-Ubox_WDSUB1-like"/>
    <property type="match status" value="1"/>
</dbReference>
<evidence type="ECO:0000313" key="2">
    <source>
        <dbReference type="EMBL" id="CDW79897.1"/>
    </source>
</evidence>
<proteinExistence type="predicted"/>
<name>A0A078AEK3_STYLE</name>
<feature type="domain" description="U-box" evidence="1">
    <location>
        <begin position="80"/>
        <end position="153"/>
    </location>
</feature>
<dbReference type="InterPro" id="IPR052608">
    <property type="entry name" value="U-box_domain_protein"/>
</dbReference>
<organism evidence="2 3">
    <name type="scientific">Stylonychia lemnae</name>
    <name type="common">Ciliate</name>
    <dbReference type="NCBI Taxonomy" id="5949"/>
    <lineage>
        <taxon>Eukaryota</taxon>
        <taxon>Sar</taxon>
        <taxon>Alveolata</taxon>
        <taxon>Ciliophora</taxon>
        <taxon>Intramacronucleata</taxon>
        <taxon>Spirotrichea</taxon>
        <taxon>Stichotrichia</taxon>
        <taxon>Sporadotrichida</taxon>
        <taxon>Oxytrichidae</taxon>
        <taxon>Stylonychinae</taxon>
        <taxon>Stylonychia</taxon>
    </lineage>
</organism>
<sequence>MERRESGGGVMNTLIKVGIAALVGIGTHLITKAIDKHLEQQKVTAVEEKKEDDNLKFDYKLNKSENLMTTSESNYDENGECLNSFLCPITQQIMKEPVMTKYGHCFEKSAILDWIERQGKCPLTQQPLTKQDLFPNYAIKGAIEEYMQKQKQLLEKKQL</sequence>
<gene>
    <name evidence="2" type="primary">Contig10157.g10855</name>
    <name evidence="2" type="ORF">STYLEM_8889</name>
</gene>
<dbReference type="InterPro" id="IPR003613">
    <property type="entry name" value="Ubox_domain"/>
</dbReference>
<dbReference type="Gene3D" id="3.30.40.10">
    <property type="entry name" value="Zinc/RING finger domain, C3HC4 (zinc finger)"/>
    <property type="match status" value="1"/>
</dbReference>
<keyword evidence="3" id="KW-1185">Reference proteome</keyword>
<dbReference type="OrthoDB" id="273087at2759"/>
<dbReference type="GO" id="GO:0004842">
    <property type="term" value="F:ubiquitin-protein transferase activity"/>
    <property type="evidence" value="ECO:0007669"/>
    <property type="project" value="InterPro"/>
</dbReference>
<evidence type="ECO:0000313" key="3">
    <source>
        <dbReference type="Proteomes" id="UP000039865"/>
    </source>
</evidence>
<reference evidence="2 3" key="1">
    <citation type="submission" date="2014-06" db="EMBL/GenBank/DDBJ databases">
        <authorList>
            <person name="Swart Estienne"/>
        </authorList>
    </citation>
    <scope>NUCLEOTIDE SEQUENCE [LARGE SCALE GENOMIC DNA]</scope>
    <source>
        <strain evidence="2 3">130c</strain>
    </source>
</reference>
<dbReference type="InterPro" id="IPR013083">
    <property type="entry name" value="Znf_RING/FYVE/PHD"/>
</dbReference>
<accession>A0A078AEK3</accession>
<dbReference type="PANTHER" id="PTHR45958">
    <property type="entry name" value="RING-TYPE E3 UBIQUITIN TRANSFERASE"/>
    <property type="match status" value="1"/>
</dbReference>
<dbReference type="PANTHER" id="PTHR45958:SF18">
    <property type="entry name" value="U-BOX DOMAIN-CONTAINING PROTEIN"/>
    <property type="match status" value="1"/>
</dbReference>
<dbReference type="PROSITE" id="PS51698">
    <property type="entry name" value="U_BOX"/>
    <property type="match status" value="1"/>
</dbReference>
<dbReference type="GO" id="GO:0016567">
    <property type="term" value="P:protein ubiquitination"/>
    <property type="evidence" value="ECO:0007669"/>
    <property type="project" value="InterPro"/>
</dbReference>
<dbReference type="SMART" id="SM00504">
    <property type="entry name" value="Ubox"/>
    <property type="match status" value="1"/>
</dbReference>